<dbReference type="Proteomes" id="UP000073492">
    <property type="component" value="Unassembled WGS sequence"/>
</dbReference>
<protein>
    <submittedName>
        <fullName evidence="1">Uncharacterized protein</fullName>
    </submittedName>
</protein>
<dbReference type="OrthoDB" id="25131at2759"/>
<organism evidence="1 2">
    <name type="scientific">Pseudocercospora musae</name>
    <dbReference type="NCBI Taxonomy" id="113226"/>
    <lineage>
        <taxon>Eukaryota</taxon>
        <taxon>Fungi</taxon>
        <taxon>Dikarya</taxon>
        <taxon>Ascomycota</taxon>
        <taxon>Pezizomycotina</taxon>
        <taxon>Dothideomycetes</taxon>
        <taxon>Dothideomycetidae</taxon>
        <taxon>Mycosphaerellales</taxon>
        <taxon>Mycosphaerellaceae</taxon>
        <taxon>Pseudocercospora</taxon>
    </lineage>
</organism>
<keyword evidence="2" id="KW-1185">Reference proteome</keyword>
<dbReference type="EMBL" id="LFZO01000042">
    <property type="protein sequence ID" value="KXT16234.1"/>
    <property type="molecule type" value="Genomic_DNA"/>
</dbReference>
<name>A0A139INU8_9PEZI</name>
<dbReference type="AlphaFoldDB" id="A0A139INU8"/>
<evidence type="ECO:0000313" key="2">
    <source>
        <dbReference type="Proteomes" id="UP000073492"/>
    </source>
</evidence>
<comment type="caution">
    <text evidence="1">The sequence shown here is derived from an EMBL/GenBank/DDBJ whole genome shotgun (WGS) entry which is preliminary data.</text>
</comment>
<sequence>MDQVSTGLTASSMSSVADMEFDARMAEDADATSQKSKFWDLLLEIRDMIYGMTYPICLAGVPAPSSKRRND</sequence>
<reference evidence="1 2" key="1">
    <citation type="submission" date="2015-07" db="EMBL/GenBank/DDBJ databases">
        <title>Comparative genomics of the Sigatoka disease complex on banana suggests a link between parallel evolutionary changes in Pseudocercospora fijiensis and Pseudocercospora eumusae and increased virulence on the banana host.</title>
        <authorList>
            <person name="Chang T.-C."/>
            <person name="Salvucci A."/>
            <person name="Crous P.W."/>
            <person name="Stergiopoulos I."/>
        </authorList>
    </citation>
    <scope>NUCLEOTIDE SEQUENCE [LARGE SCALE GENOMIC DNA]</scope>
    <source>
        <strain evidence="1 2">CBS 116634</strain>
    </source>
</reference>
<accession>A0A139INU8</accession>
<proteinExistence type="predicted"/>
<gene>
    <name evidence="1" type="ORF">AC579_6932</name>
</gene>
<evidence type="ECO:0000313" key="1">
    <source>
        <dbReference type="EMBL" id="KXT16234.1"/>
    </source>
</evidence>